<gene>
    <name evidence="1" type="ORF">OH718_15670</name>
</gene>
<evidence type="ECO:0000313" key="1">
    <source>
        <dbReference type="EMBL" id="MCV4378038.1"/>
    </source>
</evidence>
<sequence length="167" mass="18913">MQTHIDSPFINVTSLGPRSKITATAQSEEGRSFRQVLNAAQGKDSIVSQGKRDTFPRGSTFRSELLEEAGKDPTQAAKMAYEYAYNSLVFELFDVTDYPIIRYTTTGQIVTDETRLYFAKTMSSVQKLRGELYETELLKGTPPAKILEKILDFNDSLPQKFKDMAHW</sequence>
<protein>
    <submittedName>
        <fullName evidence="1">Uncharacterized protein</fullName>
    </submittedName>
</protein>
<accession>A0ABT3BYV5</accession>
<dbReference type="Proteomes" id="UP001207294">
    <property type="component" value="Unassembled WGS sequence"/>
</dbReference>
<evidence type="ECO:0000313" key="2">
    <source>
        <dbReference type="Proteomes" id="UP001207294"/>
    </source>
</evidence>
<proteinExistence type="predicted"/>
<name>A0ABT3BYV5_9PSED</name>
<comment type="caution">
    <text evidence="1">The sequence shown here is derived from an EMBL/GenBank/DDBJ whole genome shotgun (WGS) entry which is preliminary data.</text>
</comment>
<dbReference type="RefSeq" id="WP_236249754.1">
    <property type="nucleotide sequence ID" value="NZ_JAOXMH010000021.1"/>
</dbReference>
<reference evidence="1 2" key="1">
    <citation type="submission" date="2022-10" db="EMBL/GenBank/DDBJ databases">
        <title>Characterization of Pseudomonas capsici strains from pepper and tomato in Georgia.</title>
        <authorList>
            <person name="Zhao M."/>
            <person name="Dutta B."/>
        </authorList>
    </citation>
    <scope>NUCLEOTIDE SEQUENCE [LARGE SCALE GENOMIC DNA]</scope>
    <source>
        <strain evidence="1 2">Pc20-5</strain>
    </source>
</reference>
<dbReference type="EMBL" id="JAOXML010000012">
    <property type="protein sequence ID" value="MCV4378038.1"/>
    <property type="molecule type" value="Genomic_DNA"/>
</dbReference>
<organism evidence="1 2">
    <name type="scientific">Pseudomonas capsici</name>
    <dbReference type="NCBI Taxonomy" id="2810614"/>
    <lineage>
        <taxon>Bacteria</taxon>
        <taxon>Pseudomonadati</taxon>
        <taxon>Pseudomonadota</taxon>
        <taxon>Gammaproteobacteria</taxon>
        <taxon>Pseudomonadales</taxon>
        <taxon>Pseudomonadaceae</taxon>
        <taxon>Pseudomonas</taxon>
    </lineage>
</organism>
<keyword evidence="2" id="KW-1185">Reference proteome</keyword>